<evidence type="ECO:0000313" key="1">
    <source>
        <dbReference type="EMBL" id="KKM62766.1"/>
    </source>
</evidence>
<protein>
    <submittedName>
        <fullName evidence="1">Uncharacterized protein</fullName>
    </submittedName>
</protein>
<proteinExistence type="predicted"/>
<comment type="caution">
    <text evidence="1">The sequence shown here is derived from an EMBL/GenBank/DDBJ whole genome shotgun (WGS) entry which is preliminary data.</text>
</comment>
<gene>
    <name evidence="1" type="ORF">LCGC14_1518260</name>
</gene>
<reference evidence="1" key="1">
    <citation type="journal article" date="2015" name="Nature">
        <title>Complex archaea that bridge the gap between prokaryotes and eukaryotes.</title>
        <authorList>
            <person name="Spang A."/>
            <person name="Saw J.H."/>
            <person name="Jorgensen S.L."/>
            <person name="Zaremba-Niedzwiedzka K."/>
            <person name="Martijn J."/>
            <person name="Lind A.E."/>
            <person name="van Eijk R."/>
            <person name="Schleper C."/>
            <person name="Guy L."/>
            <person name="Ettema T.J."/>
        </authorList>
    </citation>
    <scope>NUCLEOTIDE SEQUENCE</scope>
</reference>
<dbReference type="AlphaFoldDB" id="A0A0F9JK91"/>
<organism evidence="1">
    <name type="scientific">marine sediment metagenome</name>
    <dbReference type="NCBI Taxonomy" id="412755"/>
    <lineage>
        <taxon>unclassified sequences</taxon>
        <taxon>metagenomes</taxon>
        <taxon>ecological metagenomes</taxon>
    </lineage>
</organism>
<sequence length="72" mass="8187">MKIDTQTRYSLKEGESISVTCYDGLGMDGICIHRRGFAIEMPIELAESLCKEFAKKIEGMKKRIKKRADMEG</sequence>
<accession>A0A0F9JK91</accession>
<name>A0A0F9JK91_9ZZZZ</name>
<dbReference type="EMBL" id="LAZR01011231">
    <property type="protein sequence ID" value="KKM62766.1"/>
    <property type="molecule type" value="Genomic_DNA"/>
</dbReference>